<dbReference type="EMBL" id="JARXIC010000021">
    <property type="protein sequence ID" value="MDQ8195266.1"/>
    <property type="molecule type" value="Genomic_DNA"/>
</dbReference>
<name>A0ABU1AKC1_9BACT</name>
<comment type="caution">
    <text evidence="1">The sequence shown here is derived from an EMBL/GenBank/DDBJ whole genome shotgun (WGS) entry which is preliminary data.</text>
</comment>
<keyword evidence="2" id="KW-1185">Reference proteome</keyword>
<gene>
    <name evidence="1" type="ORF">QEH59_12575</name>
</gene>
<accession>A0ABU1AKC1</accession>
<evidence type="ECO:0000313" key="2">
    <source>
        <dbReference type="Proteomes" id="UP001243717"/>
    </source>
</evidence>
<dbReference type="RefSeq" id="WP_308985722.1">
    <property type="nucleotide sequence ID" value="NZ_JARXIC010000021.1"/>
</dbReference>
<dbReference type="Gene3D" id="3.30.530.20">
    <property type="match status" value="1"/>
</dbReference>
<protein>
    <recommendedName>
        <fullName evidence="3">SRPBCC family protein</fullName>
    </recommendedName>
</protein>
<evidence type="ECO:0000313" key="1">
    <source>
        <dbReference type="EMBL" id="MDQ8195266.1"/>
    </source>
</evidence>
<organism evidence="1 2">
    <name type="scientific">Thalassobacterium sedimentorum</name>
    <dbReference type="NCBI Taxonomy" id="3041258"/>
    <lineage>
        <taxon>Bacteria</taxon>
        <taxon>Pseudomonadati</taxon>
        <taxon>Verrucomicrobiota</taxon>
        <taxon>Opitutia</taxon>
        <taxon>Puniceicoccales</taxon>
        <taxon>Coraliomargaritaceae</taxon>
        <taxon>Thalassobacterium</taxon>
    </lineage>
</organism>
<dbReference type="Proteomes" id="UP001243717">
    <property type="component" value="Unassembled WGS sequence"/>
</dbReference>
<evidence type="ECO:0008006" key="3">
    <source>
        <dbReference type="Google" id="ProtNLM"/>
    </source>
</evidence>
<dbReference type="InterPro" id="IPR023393">
    <property type="entry name" value="START-like_dom_sf"/>
</dbReference>
<sequence length="180" mass="21193">MTKKNQGLSRMVTLTESVDVKTTPKAVWKLISNFEETWLNSNPDHLEITVLCKYKQHICDGFAYWQREKVGSATVEYIAKLEDVTKEKAYSWSTVANYDICRMNFKLEMGGTFLIEEVEKGFTLRHDFWIFNHGTVKGLFFRWFVLNLFGHKRAISKHYRTELGYYKEKLEKDEAEATCH</sequence>
<dbReference type="SUPFAM" id="SSF55961">
    <property type="entry name" value="Bet v1-like"/>
    <property type="match status" value="1"/>
</dbReference>
<reference evidence="1 2" key="1">
    <citation type="submission" date="2023-04" db="EMBL/GenBank/DDBJ databases">
        <title>A novel bacteria isolated from coastal sediment.</title>
        <authorList>
            <person name="Liu X.-J."/>
            <person name="Du Z.-J."/>
        </authorList>
    </citation>
    <scope>NUCLEOTIDE SEQUENCE [LARGE SCALE GENOMIC DNA]</scope>
    <source>
        <strain evidence="1 2">SDUM461004</strain>
    </source>
</reference>
<proteinExistence type="predicted"/>